<comment type="caution">
    <text evidence="1">The sequence shown here is derived from an EMBL/GenBank/DDBJ whole genome shotgun (WGS) entry which is preliminary data.</text>
</comment>
<organism evidence="1 2">
    <name type="scientific">Kribbella jejuensis</name>
    <dbReference type="NCBI Taxonomy" id="236068"/>
    <lineage>
        <taxon>Bacteria</taxon>
        <taxon>Bacillati</taxon>
        <taxon>Actinomycetota</taxon>
        <taxon>Actinomycetes</taxon>
        <taxon>Propionibacteriales</taxon>
        <taxon>Kribbellaceae</taxon>
        <taxon>Kribbella</taxon>
    </lineage>
</organism>
<sequence>MEMNPAQLPTDNRGGDYRTADYELPCGQTVDAVWDDLRADRVTAHGLDCPHCTTTRAGLSQLAEATKLLVEDQTELPANLVDSIMTAVRADLRLARTIQLPPELPTATGYVDISFHALAAVLRYVVDGVDGIRAHECRIDPAADQSGAPGTIRVWMSVSLRFGSGRVAALAEARRRVASALPQRIGLQLDSLDFEVADVWIDERYPGGRS</sequence>
<evidence type="ECO:0000313" key="1">
    <source>
        <dbReference type="EMBL" id="TQJ12236.1"/>
    </source>
</evidence>
<accession>A0A542EAE1</accession>
<dbReference type="EMBL" id="VFMM01000002">
    <property type="protein sequence ID" value="TQJ12236.1"/>
    <property type="molecule type" value="Genomic_DNA"/>
</dbReference>
<evidence type="ECO:0000313" key="2">
    <source>
        <dbReference type="Proteomes" id="UP000316298"/>
    </source>
</evidence>
<dbReference type="OrthoDB" id="3711227at2"/>
<dbReference type="RefSeq" id="WP_141859111.1">
    <property type="nucleotide sequence ID" value="NZ_BAAAKA010000005.1"/>
</dbReference>
<name>A0A542EAE1_9ACTN</name>
<dbReference type="AlphaFoldDB" id="A0A542EAE1"/>
<proteinExistence type="predicted"/>
<protein>
    <recommendedName>
        <fullName evidence="3">Asp23/Gls24 family envelope stress response protein</fullName>
    </recommendedName>
</protein>
<dbReference type="Proteomes" id="UP000316298">
    <property type="component" value="Unassembled WGS sequence"/>
</dbReference>
<gene>
    <name evidence="1" type="ORF">FB475_5171</name>
</gene>
<reference evidence="1 2" key="1">
    <citation type="submission" date="2019-06" db="EMBL/GenBank/DDBJ databases">
        <title>Sequencing the genomes of 1000 actinobacteria strains.</title>
        <authorList>
            <person name="Klenk H.-P."/>
        </authorList>
    </citation>
    <scope>NUCLEOTIDE SEQUENCE [LARGE SCALE GENOMIC DNA]</scope>
    <source>
        <strain evidence="1 2">DSM 17305</strain>
    </source>
</reference>
<evidence type="ECO:0008006" key="3">
    <source>
        <dbReference type="Google" id="ProtNLM"/>
    </source>
</evidence>
<keyword evidence="2" id="KW-1185">Reference proteome</keyword>